<dbReference type="AlphaFoldDB" id="A0A7X4RUI7"/>
<dbReference type="Gene3D" id="3.40.50.720">
    <property type="entry name" value="NAD(P)-binding Rossmann-like Domain"/>
    <property type="match status" value="1"/>
</dbReference>
<organism evidence="3 4">
    <name type="scientific">Vibrio eleionomae</name>
    <dbReference type="NCBI Taxonomy" id="2653505"/>
    <lineage>
        <taxon>Bacteria</taxon>
        <taxon>Pseudomonadati</taxon>
        <taxon>Pseudomonadota</taxon>
        <taxon>Gammaproteobacteria</taxon>
        <taxon>Vibrionales</taxon>
        <taxon>Vibrionaceae</taxon>
        <taxon>Vibrio</taxon>
    </lineage>
</organism>
<comment type="similarity">
    <text evidence="1">Belongs to the short-chain dehydrogenases/reductases (SDR) family.</text>
</comment>
<dbReference type="PANTHER" id="PTHR24321:SF8">
    <property type="entry name" value="ESTRADIOL 17-BETA-DEHYDROGENASE 8-RELATED"/>
    <property type="match status" value="1"/>
</dbReference>
<gene>
    <name evidence="3" type="ORF">F9817_08870</name>
</gene>
<dbReference type="PRINTS" id="PR00080">
    <property type="entry name" value="SDRFAMILY"/>
</dbReference>
<dbReference type="InterPro" id="IPR020904">
    <property type="entry name" value="Sc_DH/Rdtase_CS"/>
</dbReference>
<keyword evidence="4" id="KW-1185">Reference proteome</keyword>
<dbReference type="PROSITE" id="PS00061">
    <property type="entry name" value="ADH_SHORT"/>
    <property type="match status" value="1"/>
</dbReference>
<accession>A0A7X4RUI7</accession>
<keyword evidence="2" id="KW-0560">Oxidoreductase</keyword>
<dbReference type="Proteomes" id="UP000462621">
    <property type="component" value="Unassembled WGS sequence"/>
</dbReference>
<protein>
    <submittedName>
        <fullName evidence="3">SDR family oxidoreductase</fullName>
    </submittedName>
</protein>
<dbReference type="FunFam" id="3.40.50.720:FF:000084">
    <property type="entry name" value="Short-chain dehydrogenase reductase"/>
    <property type="match status" value="1"/>
</dbReference>
<dbReference type="PRINTS" id="PR00081">
    <property type="entry name" value="GDHRDH"/>
</dbReference>
<dbReference type="InterPro" id="IPR036291">
    <property type="entry name" value="NAD(P)-bd_dom_sf"/>
</dbReference>
<evidence type="ECO:0000256" key="2">
    <source>
        <dbReference type="ARBA" id="ARBA00023002"/>
    </source>
</evidence>
<dbReference type="SUPFAM" id="SSF51735">
    <property type="entry name" value="NAD(P)-binding Rossmann-fold domains"/>
    <property type="match status" value="1"/>
</dbReference>
<reference evidence="3 4" key="1">
    <citation type="submission" date="2019-10" db="EMBL/GenBank/DDBJ databases">
        <title>Vibrio sp. nov. isolated from a shrimp pond.</title>
        <authorList>
            <person name="Gomez-Gil B."/>
            <person name="Enciso-Ibarra J."/>
            <person name="Enciso-Ibarra K."/>
            <person name="Bolan-Mejia C."/>
        </authorList>
    </citation>
    <scope>NUCLEOTIDE SEQUENCE [LARGE SCALE GENOMIC DNA]</scope>
    <source>
        <strain evidence="3 4">CAIM 722</strain>
    </source>
</reference>
<comment type="caution">
    <text evidence="3">The sequence shown here is derived from an EMBL/GenBank/DDBJ whole genome shotgun (WGS) entry which is preliminary data.</text>
</comment>
<evidence type="ECO:0000313" key="4">
    <source>
        <dbReference type="Proteomes" id="UP000462621"/>
    </source>
</evidence>
<dbReference type="InterPro" id="IPR002347">
    <property type="entry name" value="SDR_fam"/>
</dbReference>
<evidence type="ECO:0000256" key="1">
    <source>
        <dbReference type="ARBA" id="ARBA00006484"/>
    </source>
</evidence>
<sequence length="246" mass="27153">MKTALVTGGSKGIGLQLVLRWLEKGYQVITCSRDSRTWQKEVRANSDLSRVDYTELDISDDTQLIAWFKTIEERYGALDVAVNNASPILSSNGDYRHVELRALKETLDLDFWAQAMCLKYELNLMSAGASLVNMSSVNGLRPTPNASMYSATKHAIEGLTRSLALENISRGVRINAVAPGVTWTSRWELKKGANPNIRQDVEKEVPLKRFAQPKEVVDAIEFLLSPQASYIVGHTLVVDGGLSLAG</sequence>
<dbReference type="CDD" id="cd05233">
    <property type="entry name" value="SDR_c"/>
    <property type="match status" value="1"/>
</dbReference>
<dbReference type="EMBL" id="WEKT01000012">
    <property type="protein sequence ID" value="MZI93307.1"/>
    <property type="molecule type" value="Genomic_DNA"/>
</dbReference>
<evidence type="ECO:0000313" key="3">
    <source>
        <dbReference type="EMBL" id="MZI93307.1"/>
    </source>
</evidence>
<dbReference type="Pfam" id="PF13561">
    <property type="entry name" value="adh_short_C2"/>
    <property type="match status" value="1"/>
</dbReference>
<dbReference type="GO" id="GO:0016491">
    <property type="term" value="F:oxidoreductase activity"/>
    <property type="evidence" value="ECO:0007669"/>
    <property type="project" value="UniProtKB-KW"/>
</dbReference>
<proteinExistence type="inferred from homology"/>
<name>A0A7X4RUI7_9VIBR</name>
<dbReference type="RefSeq" id="WP_161154611.1">
    <property type="nucleotide sequence ID" value="NZ_WEKT01000012.1"/>
</dbReference>
<dbReference type="PANTHER" id="PTHR24321">
    <property type="entry name" value="DEHYDROGENASES, SHORT CHAIN"/>
    <property type="match status" value="1"/>
</dbReference>